<dbReference type="Gene3D" id="3.30.160.60">
    <property type="entry name" value="Classic Zinc Finger"/>
    <property type="match status" value="1"/>
</dbReference>
<dbReference type="GO" id="GO:0005778">
    <property type="term" value="C:peroxisomal membrane"/>
    <property type="evidence" value="ECO:0007669"/>
    <property type="project" value="TreeGrafter"/>
</dbReference>
<keyword evidence="4 6" id="KW-0863">Zinc-finger</keyword>
<name>A0A182JVH3_9DIPT</name>
<comment type="subcellular location">
    <subcellularLocation>
        <location evidence="1">Cytoplasm</location>
    </subcellularLocation>
</comment>
<dbReference type="PANTHER" id="PTHR36754:SF2">
    <property type="entry name" value="E3 UBIQUITIN-PROTEIN LIGASE TRIM37"/>
    <property type="match status" value="1"/>
</dbReference>
<dbReference type="GO" id="GO:0006513">
    <property type="term" value="P:protein monoubiquitination"/>
    <property type="evidence" value="ECO:0007669"/>
    <property type="project" value="TreeGrafter"/>
</dbReference>
<sequence>MASSSNRSESRRHGPPDASSQSTTIPGATSSSSSSSSSASTSFHSSLGSPESALALSASCSTRRDSSSGRHLLSHINDIFKCTICFGRLDNPHLCPQCSKLYCYDCIGEWLDAGSSQSCPNCKITLQLDQLVKVRWFDDIQKLQQNLRTLTCGTEGEDRDGSGKENELCPKHRKLVNFYCSTCKECVCEVCATDVEASGLHRDHTFKALHVTYEQHLELLYGELEKVEFHREKLSLLLDKIERNVELIRRVKSAKHKELEAIMVSALNSLDRQEEEKLAKLRVHQFTLMSEMEEVNTKLQEMRYEMALYSKPQLIKMKPKILNACNAIRAHPNRDFKQLRVPASLKIEIPPLFETGIFVVQNFSIIENNKVVYSNEFSDCMGRTWRIMAWCVISEDLFGIYLELVHGRPCWMECTFQLIHPDQEKTISKTIRQHFDRTPQKGWGLRDFVTLKTILEENYLQVNDSLELLYNIRPCSPTETELALDADELSSEQ</sequence>
<dbReference type="GO" id="GO:0005634">
    <property type="term" value="C:nucleus"/>
    <property type="evidence" value="ECO:0007669"/>
    <property type="project" value="UniProtKB-ARBA"/>
</dbReference>
<dbReference type="GO" id="GO:0016235">
    <property type="term" value="C:aggresome"/>
    <property type="evidence" value="ECO:0007669"/>
    <property type="project" value="TreeGrafter"/>
</dbReference>
<keyword evidence="12" id="KW-1185">Reference proteome</keyword>
<dbReference type="AlphaFoldDB" id="A0A182JVH3"/>
<evidence type="ECO:0000259" key="8">
    <source>
        <dbReference type="PROSITE" id="PS50089"/>
    </source>
</evidence>
<evidence type="ECO:0008006" key="13">
    <source>
        <dbReference type="Google" id="ProtNLM"/>
    </source>
</evidence>
<evidence type="ECO:0000256" key="1">
    <source>
        <dbReference type="ARBA" id="ARBA00004496"/>
    </source>
</evidence>
<reference evidence="12" key="1">
    <citation type="submission" date="2013-03" db="EMBL/GenBank/DDBJ databases">
        <title>The Genome Sequence of Anopheles christyi ACHKN1017.</title>
        <authorList>
            <consortium name="The Broad Institute Genomics Platform"/>
            <person name="Neafsey D.E."/>
            <person name="Besansky N."/>
            <person name="Walker B."/>
            <person name="Young S.K."/>
            <person name="Zeng Q."/>
            <person name="Gargeya S."/>
            <person name="Fitzgerald M."/>
            <person name="Haas B."/>
            <person name="Abouelleil A."/>
            <person name="Allen A.W."/>
            <person name="Alvarado L."/>
            <person name="Arachchi H.M."/>
            <person name="Berlin A.M."/>
            <person name="Chapman S.B."/>
            <person name="Gainer-Dewar J."/>
            <person name="Goldberg J."/>
            <person name="Griggs A."/>
            <person name="Gujja S."/>
            <person name="Hansen M."/>
            <person name="Howarth C."/>
            <person name="Imamovic A."/>
            <person name="Ireland A."/>
            <person name="Larimer J."/>
            <person name="McCowan C."/>
            <person name="Murphy C."/>
            <person name="Pearson M."/>
            <person name="Poon T.W."/>
            <person name="Priest M."/>
            <person name="Roberts A."/>
            <person name="Saif S."/>
            <person name="Shea T."/>
            <person name="Sisk P."/>
            <person name="Sykes S."/>
            <person name="Wortman J."/>
            <person name="Nusbaum C."/>
            <person name="Birren B."/>
        </authorList>
    </citation>
    <scope>NUCLEOTIDE SEQUENCE [LARGE SCALE GENOMIC DNA]</scope>
    <source>
        <strain evidence="12">ACHKN1017</strain>
    </source>
</reference>
<dbReference type="InterPro" id="IPR013083">
    <property type="entry name" value="Znf_RING/FYVE/PHD"/>
</dbReference>
<dbReference type="SUPFAM" id="SSF57850">
    <property type="entry name" value="RING/U-box"/>
    <property type="match status" value="1"/>
</dbReference>
<dbReference type="SMART" id="SM00336">
    <property type="entry name" value="BBOX"/>
    <property type="match status" value="1"/>
</dbReference>
<evidence type="ECO:0000313" key="12">
    <source>
        <dbReference type="Proteomes" id="UP000075881"/>
    </source>
</evidence>
<keyword evidence="2" id="KW-0963">Cytoplasm</keyword>
<reference evidence="11" key="2">
    <citation type="submission" date="2020-05" db="UniProtKB">
        <authorList>
            <consortium name="EnsemblMetazoa"/>
        </authorList>
    </citation>
    <scope>IDENTIFICATION</scope>
    <source>
        <strain evidence="11">ACHKN1017</strain>
    </source>
</reference>
<feature type="domain" description="RING-type" evidence="8">
    <location>
        <begin position="82"/>
        <end position="123"/>
    </location>
</feature>
<dbReference type="Pfam" id="PF00643">
    <property type="entry name" value="zf-B_box"/>
    <property type="match status" value="1"/>
</dbReference>
<dbReference type="GO" id="GO:0061630">
    <property type="term" value="F:ubiquitin protein ligase activity"/>
    <property type="evidence" value="ECO:0007669"/>
    <property type="project" value="TreeGrafter"/>
</dbReference>
<proteinExistence type="predicted"/>
<dbReference type="EnsemblMetazoa" id="ACHR002505-RA">
    <property type="protein sequence ID" value="ACHR002505-PA"/>
    <property type="gene ID" value="ACHR002505"/>
</dbReference>
<evidence type="ECO:0000256" key="3">
    <source>
        <dbReference type="ARBA" id="ARBA00022723"/>
    </source>
</evidence>
<dbReference type="PROSITE" id="PS50089">
    <property type="entry name" value="ZF_RING_2"/>
    <property type="match status" value="1"/>
</dbReference>
<dbReference type="GO" id="GO:0051865">
    <property type="term" value="P:protein autoubiquitination"/>
    <property type="evidence" value="ECO:0007669"/>
    <property type="project" value="TreeGrafter"/>
</dbReference>
<evidence type="ECO:0000259" key="9">
    <source>
        <dbReference type="PROSITE" id="PS50119"/>
    </source>
</evidence>
<evidence type="ECO:0000256" key="6">
    <source>
        <dbReference type="PROSITE-ProRule" id="PRU00024"/>
    </source>
</evidence>
<dbReference type="InterPro" id="IPR008974">
    <property type="entry name" value="TRAF-like"/>
</dbReference>
<keyword evidence="3" id="KW-0479">Metal-binding</keyword>
<dbReference type="InterPro" id="IPR001841">
    <property type="entry name" value="Znf_RING"/>
</dbReference>
<dbReference type="Pfam" id="PF00097">
    <property type="entry name" value="zf-C3HC4"/>
    <property type="match status" value="1"/>
</dbReference>
<evidence type="ECO:0000256" key="5">
    <source>
        <dbReference type="ARBA" id="ARBA00022833"/>
    </source>
</evidence>
<feature type="region of interest" description="Disordered" evidence="7">
    <location>
        <begin position="1"/>
        <end position="44"/>
    </location>
</feature>
<evidence type="ECO:0000256" key="7">
    <source>
        <dbReference type="SAM" id="MobiDB-lite"/>
    </source>
</evidence>
<feature type="domain" description="B box-type" evidence="9">
    <location>
        <begin position="164"/>
        <end position="209"/>
    </location>
</feature>
<dbReference type="GO" id="GO:0008270">
    <property type="term" value="F:zinc ion binding"/>
    <property type="evidence" value="ECO:0007669"/>
    <property type="project" value="UniProtKB-KW"/>
</dbReference>
<dbReference type="InterPro" id="IPR002083">
    <property type="entry name" value="MATH/TRAF_dom"/>
</dbReference>
<organism evidence="11 12">
    <name type="scientific">Anopheles christyi</name>
    <dbReference type="NCBI Taxonomy" id="43041"/>
    <lineage>
        <taxon>Eukaryota</taxon>
        <taxon>Metazoa</taxon>
        <taxon>Ecdysozoa</taxon>
        <taxon>Arthropoda</taxon>
        <taxon>Hexapoda</taxon>
        <taxon>Insecta</taxon>
        <taxon>Pterygota</taxon>
        <taxon>Neoptera</taxon>
        <taxon>Endopterygota</taxon>
        <taxon>Diptera</taxon>
        <taxon>Nematocera</taxon>
        <taxon>Culicoidea</taxon>
        <taxon>Culicidae</taxon>
        <taxon>Anophelinae</taxon>
        <taxon>Anopheles</taxon>
    </lineage>
</organism>
<dbReference type="CDD" id="cd00121">
    <property type="entry name" value="MATH"/>
    <property type="match status" value="1"/>
</dbReference>
<dbReference type="SUPFAM" id="SSF57845">
    <property type="entry name" value="B-box zinc-binding domain"/>
    <property type="match status" value="1"/>
</dbReference>
<dbReference type="GO" id="GO:0070842">
    <property type="term" value="P:aggresome assembly"/>
    <property type="evidence" value="ECO:0007669"/>
    <property type="project" value="TreeGrafter"/>
</dbReference>
<keyword evidence="5" id="KW-0862">Zinc</keyword>
<evidence type="ECO:0000259" key="10">
    <source>
        <dbReference type="PROSITE" id="PS50144"/>
    </source>
</evidence>
<dbReference type="InterPro" id="IPR018957">
    <property type="entry name" value="Znf_C3HC4_RING-type"/>
</dbReference>
<dbReference type="InterPro" id="IPR000315">
    <property type="entry name" value="Znf_B-box"/>
</dbReference>
<feature type="compositionally biased region" description="Polar residues" evidence="7">
    <location>
        <begin position="18"/>
        <end position="29"/>
    </location>
</feature>
<dbReference type="GO" id="GO:0005164">
    <property type="term" value="F:tumor necrosis factor receptor binding"/>
    <property type="evidence" value="ECO:0007669"/>
    <property type="project" value="TreeGrafter"/>
</dbReference>
<evidence type="ECO:0000256" key="4">
    <source>
        <dbReference type="ARBA" id="ARBA00022771"/>
    </source>
</evidence>
<dbReference type="GO" id="GO:0031625">
    <property type="term" value="F:ubiquitin protein ligase binding"/>
    <property type="evidence" value="ECO:0007669"/>
    <property type="project" value="TreeGrafter"/>
</dbReference>
<dbReference type="Gene3D" id="2.60.210.10">
    <property type="entry name" value="Apoptosis, Tumor Necrosis Factor Receptor Associated Protein 2, Chain A"/>
    <property type="match status" value="1"/>
</dbReference>
<protein>
    <recommendedName>
        <fullName evidence="13">RING-type domain-containing protein</fullName>
    </recommendedName>
</protein>
<dbReference type="CDD" id="cd16619">
    <property type="entry name" value="mRING-HC-C4C4_TRIM37_C-VIII"/>
    <property type="match status" value="1"/>
</dbReference>
<feature type="compositionally biased region" description="Low complexity" evidence="7">
    <location>
        <begin position="30"/>
        <end position="44"/>
    </location>
</feature>
<dbReference type="PANTHER" id="PTHR36754">
    <property type="entry name" value="E3 UBIQUITIN-PROTEIN LIGASE TRIM37"/>
    <property type="match status" value="1"/>
</dbReference>
<dbReference type="PROSITE" id="PS50144">
    <property type="entry name" value="MATH"/>
    <property type="match status" value="1"/>
</dbReference>
<dbReference type="Proteomes" id="UP000075881">
    <property type="component" value="Unassembled WGS sequence"/>
</dbReference>
<evidence type="ECO:0000256" key="2">
    <source>
        <dbReference type="ARBA" id="ARBA00022490"/>
    </source>
</evidence>
<dbReference type="PROSITE" id="PS50119">
    <property type="entry name" value="ZF_BBOX"/>
    <property type="match status" value="1"/>
</dbReference>
<dbReference type="Pfam" id="PF22486">
    <property type="entry name" value="MATH_2"/>
    <property type="match status" value="1"/>
</dbReference>
<dbReference type="STRING" id="43041.A0A182JVH3"/>
<accession>A0A182JVH3</accession>
<dbReference type="InterPro" id="IPR053003">
    <property type="entry name" value="TRIM_RBCC_E3_ubiq-ligases"/>
</dbReference>
<feature type="domain" description="MATH" evidence="10">
    <location>
        <begin position="353"/>
        <end position="472"/>
    </location>
</feature>
<dbReference type="VEuPathDB" id="VectorBase:ACHR002505"/>
<dbReference type="Gene3D" id="3.30.40.10">
    <property type="entry name" value="Zinc/RING finger domain, C3HC4 (zinc finger)"/>
    <property type="match status" value="1"/>
</dbReference>
<dbReference type="SUPFAM" id="SSF49599">
    <property type="entry name" value="TRAF domain-like"/>
    <property type="match status" value="1"/>
</dbReference>
<evidence type="ECO:0000313" key="11">
    <source>
        <dbReference type="EnsemblMetazoa" id="ACHR002505-PA"/>
    </source>
</evidence>